<dbReference type="PANTHER" id="PTHR30289">
    <property type="entry name" value="UNCHARACTERIZED PROTEIN YBCL-RELATED"/>
    <property type="match status" value="1"/>
</dbReference>
<dbReference type="PANTHER" id="PTHR30289:SF1">
    <property type="entry name" value="PEBP (PHOSPHATIDYLETHANOLAMINE-BINDING PROTEIN) FAMILY PROTEIN"/>
    <property type="match status" value="1"/>
</dbReference>
<organism evidence="1">
    <name type="scientific">Amphora coffeiformis</name>
    <dbReference type="NCBI Taxonomy" id="265554"/>
    <lineage>
        <taxon>Eukaryota</taxon>
        <taxon>Sar</taxon>
        <taxon>Stramenopiles</taxon>
        <taxon>Ochrophyta</taxon>
        <taxon>Bacillariophyta</taxon>
        <taxon>Bacillariophyceae</taxon>
        <taxon>Bacillariophycidae</taxon>
        <taxon>Thalassiophysales</taxon>
        <taxon>Catenulaceae</taxon>
        <taxon>Amphora</taxon>
    </lineage>
</organism>
<dbReference type="InterPro" id="IPR036610">
    <property type="entry name" value="PEBP-like_sf"/>
</dbReference>
<dbReference type="NCBIfam" id="TIGR00481">
    <property type="entry name" value="YbhB/YbcL family Raf kinase inhibitor-like protein"/>
    <property type="match status" value="1"/>
</dbReference>
<dbReference type="InterPro" id="IPR005247">
    <property type="entry name" value="YbhB_YbcL/LppC-like"/>
</dbReference>
<protein>
    <recommendedName>
        <fullName evidence="2">YbhB/YbcL family Raf kinase inhibitor-like protein</fullName>
    </recommendedName>
</protein>
<gene>
    <name evidence="1" type="ORF">ACOF00016_LOCUS15440</name>
</gene>
<dbReference type="CDD" id="cd00865">
    <property type="entry name" value="PEBP_bact_arch"/>
    <property type="match status" value="1"/>
</dbReference>
<accession>A0A7S3LD75</accession>
<evidence type="ECO:0008006" key="2">
    <source>
        <dbReference type="Google" id="ProtNLM"/>
    </source>
</evidence>
<dbReference type="AlphaFoldDB" id="A0A7S3LD75"/>
<reference evidence="1" key="1">
    <citation type="submission" date="2021-01" db="EMBL/GenBank/DDBJ databases">
        <authorList>
            <person name="Corre E."/>
            <person name="Pelletier E."/>
            <person name="Niang G."/>
            <person name="Scheremetjew M."/>
            <person name="Finn R."/>
            <person name="Kale V."/>
            <person name="Holt S."/>
            <person name="Cochrane G."/>
            <person name="Meng A."/>
            <person name="Brown T."/>
            <person name="Cohen L."/>
        </authorList>
    </citation>
    <scope>NUCLEOTIDE SEQUENCE</scope>
    <source>
        <strain evidence="1">CCMP127</strain>
    </source>
</reference>
<sequence>MKSTLFRHKKNLVSLATLFTAKRTAAFVLPKNCHQPVLASSTTIIRTMSSAPFSYNTYDSLPLVPSFEVTSTDITDGGVLPGPQLSKAFGVEGGEDTSPALSWSGFPPETKSFVVSCYDPDAPTVSGFWHWIVYDIPASVTSLASGAGTPGSGLLPKGAKTLKNDAGFAGFLGAAPPPGHGSHRYIFCVTALPVETLPIDEATSPSVCHFNMFGAGVLGRAFLTANFGR</sequence>
<dbReference type="SUPFAM" id="SSF49777">
    <property type="entry name" value="PEBP-like"/>
    <property type="match status" value="1"/>
</dbReference>
<proteinExistence type="predicted"/>
<name>A0A7S3LD75_9STRA</name>
<dbReference type="Pfam" id="PF01161">
    <property type="entry name" value="PBP"/>
    <property type="match status" value="1"/>
</dbReference>
<dbReference type="InterPro" id="IPR008914">
    <property type="entry name" value="PEBP"/>
</dbReference>
<evidence type="ECO:0000313" key="1">
    <source>
        <dbReference type="EMBL" id="CAE0418570.1"/>
    </source>
</evidence>
<dbReference type="EMBL" id="HBIM01020611">
    <property type="protein sequence ID" value="CAE0418570.1"/>
    <property type="molecule type" value="Transcribed_RNA"/>
</dbReference>
<dbReference type="Gene3D" id="3.90.280.10">
    <property type="entry name" value="PEBP-like"/>
    <property type="match status" value="1"/>
</dbReference>